<proteinExistence type="predicted"/>
<name>A0AAN5Q769_LEGPN</name>
<dbReference type="EMBL" id="DACWOD010000050">
    <property type="protein sequence ID" value="HAU2398149.1"/>
    <property type="molecule type" value="Genomic_DNA"/>
</dbReference>
<reference evidence="1" key="2">
    <citation type="submission" date="2019-09" db="EMBL/GenBank/DDBJ databases">
        <authorList>
            <consortium name="NCBI Pathogen Detection Project"/>
        </authorList>
    </citation>
    <scope>NUCLEOTIDE SEQUENCE</scope>
    <source>
        <strain evidence="1">CL18-200174</strain>
    </source>
</reference>
<organism evidence="1 2">
    <name type="scientific">Legionella pneumophila</name>
    <dbReference type="NCBI Taxonomy" id="446"/>
    <lineage>
        <taxon>Bacteria</taxon>
        <taxon>Pseudomonadati</taxon>
        <taxon>Pseudomonadota</taxon>
        <taxon>Gammaproteobacteria</taxon>
        <taxon>Legionellales</taxon>
        <taxon>Legionellaceae</taxon>
        <taxon>Legionella</taxon>
    </lineage>
</organism>
<dbReference type="AlphaFoldDB" id="A0AAN5Q769"/>
<evidence type="ECO:0000313" key="1">
    <source>
        <dbReference type="EMBL" id="HAU2398149.1"/>
    </source>
</evidence>
<dbReference type="Proteomes" id="UP000863577">
    <property type="component" value="Unassembled WGS sequence"/>
</dbReference>
<gene>
    <name evidence="1" type="ORF">JBK99_17815</name>
</gene>
<comment type="caution">
    <text evidence="1">The sequence shown here is derived from an EMBL/GenBank/DDBJ whole genome shotgun (WGS) entry which is preliminary data.</text>
</comment>
<protein>
    <submittedName>
        <fullName evidence="1">GNAT family N-acetyltransferase</fullName>
    </submittedName>
</protein>
<evidence type="ECO:0000313" key="2">
    <source>
        <dbReference type="Proteomes" id="UP000863577"/>
    </source>
</evidence>
<sequence length="31" mass="3583">MNQAANYQLELVIDPKLLEQQDKIIRDGIVN</sequence>
<accession>A0AAN5Q769</accession>
<feature type="non-terminal residue" evidence="1">
    <location>
        <position position="31"/>
    </location>
</feature>
<reference evidence="1" key="1">
    <citation type="journal article" date="2018" name="Genome Biol.">
        <title>SKESA: strategic k-mer extension for scrupulous assemblies.</title>
        <authorList>
            <person name="Souvorov A."/>
            <person name="Agarwala R."/>
            <person name="Lipman D.J."/>
        </authorList>
    </citation>
    <scope>NUCLEOTIDE SEQUENCE</scope>
    <source>
        <strain evidence="1">CL18-200174</strain>
    </source>
</reference>